<feature type="compositionally biased region" description="Basic residues" evidence="1">
    <location>
        <begin position="350"/>
        <end position="363"/>
    </location>
</feature>
<feature type="domain" description="HNH nuclease" evidence="2">
    <location>
        <begin position="168"/>
        <end position="235"/>
    </location>
</feature>
<dbReference type="InterPro" id="IPR003615">
    <property type="entry name" value="HNH_nuc"/>
</dbReference>
<dbReference type="AlphaFoldDB" id="A0AAN7ACB5"/>
<dbReference type="Pfam" id="PF13391">
    <property type="entry name" value="HNH_2"/>
    <property type="match status" value="1"/>
</dbReference>
<feature type="compositionally biased region" description="Basic and acidic residues" evidence="1">
    <location>
        <begin position="421"/>
        <end position="431"/>
    </location>
</feature>
<evidence type="ECO:0000256" key="1">
    <source>
        <dbReference type="SAM" id="MobiDB-lite"/>
    </source>
</evidence>
<organism evidence="3 4">
    <name type="scientific">Podospora australis</name>
    <dbReference type="NCBI Taxonomy" id="1536484"/>
    <lineage>
        <taxon>Eukaryota</taxon>
        <taxon>Fungi</taxon>
        <taxon>Dikarya</taxon>
        <taxon>Ascomycota</taxon>
        <taxon>Pezizomycotina</taxon>
        <taxon>Sordariomycetes</taxon>
        <taxon>Sordariomycetidae</taxon>
        <taxon>Sordariales</taxon>
        <taxon>Podosporaceae</taxon>
        <taxon>Podospora</taxon>
    </lineage>
</organism>
<reference evidence="3" key="1">
    <citation type="journal article" date="2023" name="Mol. Phylogenet. Evol.">
        <title>Genome-scale phylogeny and comparative genomics of the fungal order Sordariales.</title>
        <authorList>
            <person name="Hensen N."/>
            <person name="Bonometti L."/>
            <person name="Westerberg I."/>
            <person name="Brannstrom I.O."/>
            <person name="Guillou S."/>
            <person name="Cros-Aarteil S."/>
            <person name="Calhoun S."/>
            <person name="Haridas S."/>
            <person name="Kuo A."/>
            <person name="Mondo S."/>
            <person name="Pangilinan J."/>
            <person name="Riley R."/>
            <person name="LaButti K."/>
            <person name="Andreopoulos B."/>
            <person name="Lipzen A."/>
            <person name="Chen C."/>
            <person name="Yan M."/>
            <person name="Daum C."/>
            <person name="Ng V."/>
            <person name="Clum A."/>
            <person name="Steindorff A."/>
            <person name="Ohm R.A."/>
            <person name="Martin F."/>
            <person name="Silar P."/>
            <person name="Natvig D.O."/>
            <person name="Lalanne C."/>
            <person name="Gautier V."/>
            <person name="Ament-Velasquez S.L."/>
            <person name="Kruys A."/>
            <person name="Hutchinson M.I."/>
            <person name="Powell A.J."/>
            <person name="Barry K."/>
            <person name="Miller A.N."/>
            <person name="Grigoriev I.V."/>
            <person name="Debuchy R."/>
            <person name="Gladieux P."/>
            <person name="Hiltunen Thoren M."/>
            <person name="Johannesson H."/>
        </authorList>
    </citation>
    <scope>NUCLEOTIDE SEQUENCE</scope>
    <source>
        <strain evidence="3">PSN309</strain>
    </source>
</reference>
<feature type="compositionally biased region" description="Basic and acidic residues" evidence="1">
    <location>
        <begin position="400"/>
        <end position="413"/>
    </location>
</feature>
<protein>
    <recommendedName>
        <fullName evidence="2">HNH nuclease domain-containing protein</fullName>
    </recommendedName>
</protein>
<proteinExistence type="predicted"/>
<sequence length="452" mass="50921">MLEQFINPFHSIHGHYKTHKMQLRPAANEPESHPNYSPATTQRPRRVDFLHPGYPGSAVLLSLPALDDGGIDFDTALAACGVVAGNRWSDGFFSLDCSGAVRVERPDDGILHEPQYFFQLPGPLDPPYPTVPRFSHWRFPHSDLPPLWQRWATDAAATRMGGEAARRCVLSNYGDGLEMAHLLPAGEDDWWLSNHMQQYSPTQLFSSDPIDGPANLLTLRADLHRVFDERHFCFVPKVGEKGGGDGSEADIGRDGSIAERKPPQLVLHVFNSTPSGQLPNLWHNRAVHPIPATVAVECLFARFAWTVLSPRVFDMFLPSTPVPRRLLLWSPEKGEWMTEEASPEMCRKMWKNARTRSPRKRSAPRSVDTAEEPLAEKSLSLYDSGYFGTDTSENGGCYDDELRPAERQEEGPRGRSRKRRFSFEQEQDCKGSGRSRLRRKTLLPMTSQPSRP</sequence>
<feature type="region of interest" description="Disordered" evidence="1">
    <location>
        <begin position="392"/>
        <end position="452"/>
    </location>
</feature>
<dbReference type="EMBL" id="MU864838">
    <property type="protein sequence ID" value="KAK4182003.1"/>
    <property type="molecule type" value="Genomic_DNA"/>
</dbReference>
<evidence type="ECO:0000313" key="3">
    <source>
        <dbReference type="EMBL" id="KAK4182003.1"/>
    </source>
</evidence>
<feature type="region of interest" description="Disordered" evidence="1">
    <location>
        <begin position="20"/>
        <end position="42"/>
    </location>
</feature>
<name>A0AAN7ACB5_9PEZI</name>
<dbReference type="Proteomes" id="UP001302126">
    <property type="component" value="Unassembled WGS sequence"/>
</dbReference>
<accession>A0AAN7ACB5</accession>
<comment type="caution">
    <text evidence="3">The sequence shown here is derived from an EMBL/GenBank/DDBJ whole genome shotgun (WGS) entry which is preliminary data.</text>
</comment>
<evidence type="ECO:0000259" key="2">
    <source>
        <dbReference type="Pfam" id="PF13391"/>
    </source>
</evidence>
<reference evidence="3" key="2">
    <citation type="submission" date="2023-05" db="EMBL/GenBank/DDBJ databases">
        <authorList>
            <consortium name="Lawrence Berkeley National Laboratory"/>
            <person name="Steindorff A."/>
            <person name="Hensen N."/>
            <person name="Bonometti L."/>
            <person name="Westerberg I."/>
            <person name="Brannstrom I.O."/>
            <person name="Guillou S."/>
            <person name="Cros-Aarteil S."/>
            <person name="Calhoun S."/>
            <person name="Haridas S."/>
            <person name="Kuo A."/>
            <person name="Mondo S."/>
            <person name="Pangilinan J."/>
            <person name="Riley R."/>
            <person name="Labutti K."/>
            <person name="Andreopoulos B."/>
            <person name="Lipzen A."/>
            <person name="Chen C."/>
            <person name="Yanf M."/>
            <person name="Daum C."/>
            <person name="Ng V."/>
            <person name="Clum A."/>
            <person name="Ohm R."/>
            <person name="Martin F."/>
            <person name="Silar P."/>
            <person name="Natvig D."/>
            <person name="Lalanne C."/>
            <person name="Gautier V."/>
            <person name="Ament-Velasquez S.L."/>
            <person name="Kruys A."/>
            <person name="Hutchinson M.I."/>
            <person name="Powell A.J."/>
            <person name="Barry K."/>
            <person name="Miller A.N."/>
            <person name="Grigoriev I.V."/>
            <person name="Debuchy R."/>
            <person name="Gladieux P."/>
            <person name="Thoren M.H."/>
            <person name="Johannesson H."/>
        </authorList>
    </citation>
    <scope>NUCLEOTIDE SEQUENCE</scope>
    <source>
        <strain evidence="3">PSN309</strain>
    </source>
</reference>
<feature type="region of interest" description="Disordered" evidence="1">
    <location>
        <begin position="350"/>
        <end position="374"/>
    </location>
</feature>
<keyword evidence="4" id="KW-1185">Reference proteome</keyword>
<gene>
    <name evidence="3" type="ORF">QBC35DRAFT_510738</name>
</gene>
<evidence type="ECO:0000313" key="4">
    <source>
        <dbReference type="Proteomes" id="UP001302126"/>
    </source>
</evidence>